<dbReference type="SUPFAM" id="SSF51569">
    <property type="entry name" value="Aldolase"/>
    <property type="match status" value="1"/>
</dbReference>
<evidence type="ECO:0000313" key="4">
    <source>
        <dbReference type="EMBL" id="MBB5318787.1"/>
    </source>
</evidence>
<feature type="domain" description="DAHP synthase ferredoxin-like" evidence="3">
    <location>
        <begin position="1"/>
        <end position="66"/>
    </location>
</feature>
<dbReference type="GO" id="GO:0016832">
    <property type="term" value="F:aldehyde-lyase activity"/>
    <property type="evidence" value="ECO:0007669"/>
    <property type="project" value="InterPro"/>
</dbReference>
<evidence type="ECO:0000256" key="1">
    <source>
        <dbReference type="ARBA" id="ARBA00022679"/>
    </source>
</evidence>
<dbReference type="Pfam" id="PF00793">
    <property type="entry name" value="DAHP_synth_1"/>
    <property type="match status" value="1"/>
</dbReference>
<dbReference type="InterPro" id="IPR052899">
    <property type="entry name" value="Class-I_DAHP_synthase"/>
</dbReference>
<dbReference type="InterPro" id="IPR006268">
    <property type="entry name" value="DAHP_syn_2"/>
</dbReference>
<dbReference type="Gene3D" id="3.20.20.70">
    <property type="entry name" value="Aldolase class I"/>
    <property type="match status" value="1"/>
</dbReference>
<dbReference type="Gene3D" id="3.30.70.1140">
    <property type="entry name" value="Phospho-2-dehydro-3-deoxyheptonate aldolase, domain 1"/>
    <property type="match status" value="1"/>
</dbReference>
<proteinExistence type="predicted"/>
<dbReference type="InterPro" id="IPR013785">
    <property type="entry name" value="Aldolase_TIM"/>
</dbReference>
<protein>
    <submittedName>
        <fullName evidence="4">3-deoxy-7-phosphoheptulonate synthase</fullName>
        <ecNumber evidence="4">2.5.1.54</ecNumber>
    </submittedName>
</protein>
<evidence type="ECO:0000259" key="3">
    <source>
        <dbReference type="Pfam" id="PF18152"/>
    </source>
</evidence>
<evidence type="ECO:0000259" key="2">
    <source>
        <dbReference type="Pfam" id="PF00793"/>
    </source>
</evidence>
<dbReference type="NCBIfam" id="TIGR01361">
    <property type="entry name" value="DAHP_synth_Bsub"/>
    <property type="match status" value="1"/>
</dbReference>
<feature type="domain" description="DAHP synthetase I/KDSA" evidence="2">
    <location>
        <begin position="86"/>
        <end position="327"/>
    </location>
</feature>
<dbReference type="NCBIfam" id="NF006421">
    <property type="entry name" value="PRK08673.1"/>
    <property type="match status" value="1"/>
</dbReference>
<dbReference type="GO" id="GO:0003849">
    <property type="term" value="F:3-deoxy-7-phosphoheptulonate synthase activity"/>
    <property type="evidence" value="ECO:0007669"/>
    <property type="project" value="UniProtKB-EC"/>
</dbReference>
<dbReference type="Proteomes" id="UP000568106">
    <property type="component" value="Unassembled WGS sequence"/>
</dbReference>
<gene>
    <name evidence="4" type="ORF">HDF09_003486</name>
</gene>
<sequence>MIVAMHDQATEENIQQVIERMVELGFNVHRTTGAVQTILAGVGTPEHFDVAEFKVLAGVYDAYRISSPYKLAGRSFRPEGTTVTFPNGVVVGGKEVVVMAGPCSVESREQILTSAKQVAAAGAKFLRGGAFKPRSSPYSFQGMGLDGLKLLREVSDETGLLVITEVMEISQIELMLPFIDCFQVGARNMQNFNLLRELGHVRKPVLMKRGISATIEEVLLSAEYILSGGNYSLMLCERGIRTYETYTRNTMDISAIPVLKKLTHLPVLGDPSHGVGIRDLVPPMALASVAAGADGLLMEMHPNPDKAMSDGAQSLYPEQLQKLMAQLKLLAPVVNRVMA</sequence>
<dbReference type="InterPro" id="IPR041071">
    <property type="entry name" value="DAHP_snth_FXD"/>
</dbReference>
<organism evidence="4 5">
    <name type="scientific">Tunturiibacter empetritectus</name>
    <dbReference type="NCBI Taxonomy" id="3069691"/>
    <lineage>
        <taxon>Bacteria</taxon>
        <taxon>Pseudomonadati</taxon>
        <taxon>Acidobacteriota</taxon>
        <taxon>Terriglobia</taxon>
        <taxon>Terriglobales</taxon>
        <taxon>Acidobacteriaceae</taxon>
        <taxon>Tunturiibacter</taxon>
    </lineage>
</organism>
<dbReference type="AlphaFoldDB" id="A0A7W8IKJ2"/>
<dbReference type="PANTHER" id="PTHR43018:SF1">
    <property type="entry name" value="PROTEIN AROA(G)"/>
    <property type="match status" value="1"/>
</dbReference>
<comment type="caution">
    <text evidence="4">The sequence shown here is derived from an EMBL/GenBank/DDBJ whole genome shotgun (WGS) entry which is preliminary data.</text>
</comment>
<dbReference type="EC" id="2.5.1.54" evidence="4"/>
<reference evidence="4" key="1">
    <citation type="submission" date="2020-08" db="EMBL/GenBank/DDBJ databases">
        <title>Genomic Encyclopedia of Type Strains, Phase IV (KMG-V): Genome sequencing to study the core and pangenomes of soil and plant-associated prokaryotes.</title>
        <authorList>
            <person name="Whitman W."/>
        </authorList>
    </citation>
    <scope>NUCLEOTIDE SEQUENCE [LARGE SCALE GENOMIC DNA]</scope>
    <source>
        <strain evidence="4">M8UP27</strain>
    </source>
</reference>
<dbReference type="PANTHER" id="PTHR43018">
    <property type="entry name" value="PHOSPHO-2-DEHYDRO-3-DEOXYHEPTONATE ALDOLASE"/>
    <property type="match status" value="1"/>
</dbReference>
<accession>A0A7W8IKJ2</accession>
<name>A0A7W8IKJ2_9BACT</name>
<dbReference type="EMBL" id="JACHDY010000005">
    <property type="protein sequence ID" value="MBB5318787.1"/>
    <property type="molecule type" value="Genomic_DNA"/>
</dbReference>
<dbReference type="Pfam" id="PF18152">
    <property type="entry name" value="DAHP_snth_FXD"/>
    <property type="match status" value="1"/>
</dbReference>
<dbReference type="NCBIfam" id="NF009239">
    <property type="entry name" value="PRK12595.1"/>
    <property type="match status" value="1"/>
</dbReference>
<keyword evidence="5" id="KW-1185">Reference proteome</keyword>
<dbReference type="InterPro" id="IPR006218">
    <property type="entry name" value="DAHP1/KDSA"/>
</dbReference>
<evidence type="ECO:0000313" key="5">
    <source>
        <dbReference type="Proteomes" id="UP000568106"/>
    </source>
</evidence>
<dbReference type="GO" id="GO:0009073">
    <property type="term" value="P:aromatic amino acid family biosynthetic process"/>
    <property type="evidence" value="ECO:0007669"/>
    <property type="project" value="InterPro"/>
</dbReference>
<keyword evidence="1 4" id="KW-0808">Transferase</keyword>